<comment type="caution">
    <text evidence="11">The sequence shown here is derived from an EMBL/GenBank/DDBJ whole genome shotgun (WGS) entry which is preliminary data.</text>
</comment>
<organism evidence="11 12">
    <name type="scientific">Elysia crispata</name>
    <name type="common">lettuce slug</name>
    <dbReference type="NCBI Taxonomy" id="231223"/>
    <lineage>
        <taxon>Eukaryota</taxon>
        <taxon>Metazoa</taxon>
        <taxon>Spiralia</taxon>
        <taxon>Lophotrochozoa</taxon>
        <taxon>Mollusca</taxon>
        <taxon>Gastropoda</taxon>
        <taxon>Heterobranchia</taxon>
        <taxon>Euthyneura</taxon>
        <taxon>Panpulmonata</taxon>
        <taxon>Sacoglossa</taxon>
        <taxon>Placobranchoidea</taxon>
        <taxon>Plakobranchidae</taxon>
        <taxon>Elysia</taxon>
    </lineage>
</organism>
<comment type="catalytic activity">
    <reaction evidence="8">
        <text>DNA(n) + a 2'-deoxyribonucleoside 5'-triphosphate = DNA(n+1) + diphosphate</text>
        <dbReference type="Rhea" id="RHEA:22508"/>
        <dbReference type="Rhea" id="RHEA-COMP:17339"/>
        <dbReference type="Rhea" id="RHEA-COMP:17340"/>
        <dbReference type="ChEBI" id="CHEBI:33019"/>
        <dbReference type="ChEBI" id="CHEBI:61560"/>
        <dbReference type="ChEBI" id="CHEBI:173112"/>
        <dbReference type="EC" id="2.7.7.7"/>
    </reaction>
</comment>
<evidence type="ECO:0000256" key="6">
    <source>
        <dbReference type="ARBA" id="ARBA00022932"/>
    </source>
</evidence>
<dbReference type="EC" id="2.7.7.7" evidence="2"/>
<dbReference type="Pfam" id="PF03175">
    <property type="entry name" value="DNA_pol_B_2"/>
    <property type="match status" value="1"/>
</dbReference>
<keyword evidence="5" id="KW-0235">DNA replication</keyword>
<feature type="domain" description="DNA-directed DNA polymerase family B mitochondria/virus" evidence="10">
    <location>
        <begin position="572"/>
        <end position="1063"/>
    </location>
</feature>
<evidence type="ECO:0000256" key="9">
    <source>
        <dbReference type="SAM" id="MobiDB-lite"/>
    </source>
</evidence>
<dbReference type="EMBL" id="JAWDGP010004263">
    <property type="protein sequence ID" value="KAK3766076.1"/>
    <property type="molecule type" value="Genomic_DNA"/>
</dbReference>
<dbReference type="PANTHER" id="PTHR31511">
    <property type="entry name" value="PROTEIN CBG23764"/>
    <property type="match status" value="1"/>
</dbReference>
<keyword evidence="3" id="KW-0808">Transferase</keyword>
<dbReference type="InterPro" id="IPR004868">
    <property type="entry name" value="DNA-dir_DNA_pol_B_mt/vir"/>
</dbReference>
<evidence type="ECO:0000313" key="11">
    <source>
        <dbReference type="EMBL" id="KAK3766076.1"/>
    </source>
</evidence>
<evidence type="ECO:0000256" key="3">
    <source>
        <dbReference type="ARBA" id="ARBA00022679"/>
    </source>
</evidence>
<evidence type="ECO:0000256" key="1">
    <source>
        <dbReference type="ARBA" id="ARBA00005755"/>
    </source>
</evidence>
<dbReference type="GO" id="GO:0006260">
    <property type="term" value="P:DNA replication"/>
    <property type="evidence" value="ECO:0007669"/>
    <property type="project" value="UniProtKB-KW"/>
</dbReference>
<feature type="region of interest" description="Disordered" evidence="9">
    <location>
        <begin position="1183"/>
        <end position="1227"/>
    </location>
</feature>
<evidence type="ECO:0000313" key="12">
    <source>
        <dbReference type="Proteomes" id="UP001283361"/>
    </source>
</evidence>
<dbReference type="GO" id="GO:0000166">
    <property type="term" value="F:nucleotide binding"/>
    <property type="evidence" value="ECO:0007669"/>
    <property type="project" value="InterPro"/>
</dbReference>
<evidence type="ECO:0000256" key="4">
    <source>
        <dbReference type="ARBA" id="ARBA00022695"/>
    </source>
</evidence>
<proteinExistence type="inferred from homology"/>
<comment type="similarity">
    <text evidence="1">Belongs to the DNA polymerase type-B family.</text>
</comment>
<dbReference type="SUPFAM" id="SSF56672">
    <property type="entry name" value="DNA/RNA polymerases"/>
    <property type="match status" value="1"/>
</dbReference>
<gene>
    <name evidence="11" type="ORF">RRG08_002312</name>
</gene>
<keyword evidence="7" id="KW-0238">DNA-binding</keyword>
<evidence type="ECO:0000256" key="7">
    <source>
        <dbReference type="ARBA" id="ARBA00023125"/>
    </source>
</evidence>
<keyword evidence="12" id="KW-1185">Reference proteome</keyword>
<evidence type="ECO:0000256" key="5">
    <source>
        <dbReference type="ARBA" id="ARBA00022705"/>
    </source>
</evidence>
<dbReference type="SUPFAM" id="SSF54060">
    <property type="entry name" value="His-Me finger endonucleases"/>
    <property type="match status" value="1"/>
</dbReference>
<evidence type="ECO:0000259" key="10">
    <source>
        <dbReference type="Pfam" id="PF03175"/>
    </source>
</evidence>
<keyword evidence="4" id="KW-0548">Nucleotidyltransferase</keyword>
<dbReference type="GO" id="GO:0003887">
    <property type="term" value="F:DNA-directed DNA polymerase activity"/>
    <property type="evidence" value="ECO:0007669"/>
    <property type="project" value="UniProtKB-KW"/>
</dbReference>
<reference evidence="11" key="1">
    <citation type="journal article" date="2023" name="G3 (Bethesda)">
        <title>A reference genome for the long-term kleptoplast-retaining sea slug Elysia crispata morphotype clarki.</title>
        <authorList>
            <person name="Eastman K.E."/>
            <person name="Pendleton A.L."/>
            <person name="Shaikh M.A."/>
            <person name="Suttiyut T."/>
            <person name="Ogas R."/>
            <person name="Tomko P."/>
            <person name="Gavelis G."/>
            <person name="Widhalm J.R."/>
            <person name="Wisecaver J.H."/>
        </authorList>
    </citation>
    <scope>NUCLEOTIDE SEQUENCE</scope>
    <source>
        <strain evidence="11">ECLA1</strain>
    </source>
</reference>
<dbReference type="GO" id="GO:0003677">
    <property type="term" value="F:DNA binding"/>
    <property type="evidence" value="ECO:0007669"/>
    <property type="project" value="UniProtKB-KW"/>
</dbReference>
<accession>A0AAE0ZCB9</accession>
<sequence>METMDAYIEQLLAEMPDSALRNVVKNILAEPIPEAVKRRLLRPIHPRKYRPIPPPRRAKERKRKAIQEEFDPIPSHKVYRPTKDYQDELQGLFESEELTFRQTPWALGNFLRGWQMDVPQGHPQGADPRAFLESIEPQIRRKLEEELRALGEGLKFQLAIKVDLVKVNPDGSEEYTDPIIRHKQEAVLQKNEIKAALEEPFPRLLETLEKWTQRGSGWAVVQVHTLWLDIARYQPLRGGSYIPLPPALKNKKAVVNVKNMDDHCLRWALRSALFQAAENPHRPANYPTADGLDFTGIDAPTPISQIGKVEHQNDLAINVFGWDKGVIVHRLSKQPEEEVRINLLLVEKAGKFHYTWIKNLNRLLYDQSKHREQRHFCECCLHGYIREDLLEAHRLECKGIGQTAVRVEMPQEGKLTFQNHHKQLPAPYVIYADFEALTTKVEGPELDPTKSNTQRTQHHETCSYCYVVVRCDGKTEAPAEYRGPDAAEHFLRALQVEERGIQKVLANPKAMRMTSADWESHRTASSCHVCDGLLEGDSVRDHCHITGRYRGAAHSACNLKLRLSPKTTTIPVVFHNLREYDSHLLMQAISKVEGRMSCNPSNTEKYISFSLGQLRFIDSAQFLQASLDKLVSANKPEAFHITAHYEPDQYKRAMLMRKGVYPYEYMDSWERFEETQLPSAHSFYSKLTGANISDSDYTHAQRVWETFGCQTLGNYTDLYCRTDVLLLADVFENFRKTSQKQYGLDPANYYTSPGLSWDALLKKTRVELELLTDYDQHLFIEKGMRGGISMVSKRHARANNPAVEGYDPEKPNKHILYLDVNNLYGWAMSQPLPTGGFRWVEDCDGLVGTIKDQPADGPEGFILEVDLEYPQELHDEHNAYPLAPERMVVQKKWMSEYQQGLLGTGVVSAEVEKLVPNLRDKNHYVLHYRNLQLYLGLGMKLKKVHRALRFEQSPWMEPYIRMNTELRKQATSAFEKDLYKLMNNSVFGKTMENLRKRVNVKLVRSHEEDKLRRLIASPSFARANIFDDDLAAIQVHKSRLVLNRPVYVGMSILDLSKTLMYDFYYGQLKNQYGDRCQLLYTDTDSLLLEIETEDVYRDMVAHAGLYDTSDYPREHPLHSVENKKVVGKMTDECAGRPIAEYIEVSDATPSTLEFAGLIEEANTNPRRELLLLKANRAAGNRRRELSTHRLCPNGLRRSLTGQPGDLSIQSRDNRRQPPHPLCGSSTNRQSHLLGVLVAEEPLRQSSVPPLHDSLVPVVTDPVAPDLDVVPSKELANCPHKFASRVHLQQLGPLQRPPFVDARQGIGDLCCALASQRLGLLVPRGNVYYG</sequence>
<dbReference type="SUPFAM" id="SSF53098">
    <property type="entry name" value="Ribonuclease H-like"/>
    <property type="match status" value="1"/>
</dbReference>
<dbReference type="InterPro" id="IPR012337">
    <property type="entry name" value="RNaseH-like_sf"/>
</dbReference>
<name>A0AAE0ZCB9_9GAST</name>
<dbReference type="Proteomes" id="UP001283361">
    <property type="component" value="Unassembled WGS sequence"/>
</dbReference>
<keyword evidence="6" id="KW-0239">DNA-directed DNA polymerase</keyword>
<dbReference type="PANTHER" id="PTHR31511:SF12">
    <property type="entry name" value="RHO TERMINATION FACTOR N-TERMINAL DOMAIN-CONTAINING PROTEIN"/>
    <property type="match status" value="1"/>
</dbReference>
<evidence type="ECO:0000256" key="2">
    <source>
        <dbReference type="ARBA" id="ARBA00012417"/>
    </source>
</evidence>
<dbReference type="InterPro" id="IPR044925">
    <property type="entry name" value="His-Me_finger_sf"/>
</dbReference>
<protein>
    <recommendedName>
        <fullName evidence="2">DNA-directed DNA polymerase</fullName>
        <ecNumber evidence="2">2.7.7.7</ecNumber>
    </recommendedName>
</protein>
<evidence type="ECO:0000256" key="8">
    <source>
        <dbReference type="ARBA" id="ARBA00049244"/>
    </source>
</evidence>
<dbReference type="InterPro" id="IPR043502">
    <property type="entry name" value="DNA/RNA_pol_sf"/>
</dbReference>